<feature type="compositionally biased region" description="Low complexity" evidence="1">
    <location>
        <begin position="72"/>
        <end position="90"/>
    </location>
</feature>
<evidence type="ECO:0000313" key="2">
    <source>
        <dbReference type="EMBL" id="JAE33558.1"/>
    </source>
</evidence>
<sequence length="105" mass="10799">MHQSALDCISQGREEILGRRTRRWCPRRLAARPPWTAARSTPPARAPVPRRAPCTSSSAPAPAGARGGSGASGTARRATGAATGPAAASDPSRRRSSGWRGGGEG</sequence>
<dbReference type="EMBL" id="GBRH01164338">
    <property type="protein sequence ID" value="JAE33558.1"/>
    <property type="molecule type" value="Transcribed_RNA"/>
</dbReference>
<reference evidence="2" key="1">
    <citation type="submission" date="2014-09" db="EMBL/GenBank/DDBJ databases">
        <authorList>
            <person name="Magalhaes I.L.F."/>
            <person name="Oliveira U."/>
            <person name="Santos F.R."/>
            <person name="Vidigal T.H.D.A."/>
            <person name="Brescovit A.D."/>
            <person name="Santos A.J."/>
        </authorList>
    </citation>
    <scope>NUCLEOTIDE SEQUENCE</scope>
    <source>
        <tissue evidence="2">Shoot tissue taken approximately 20 cm above the soil surface</tissue>
    </source>
</reference>
<organism evidence="2">
    <name type="scientific">Arundo donax</name>
    <name type="common">Giant reed</name>
    <name type="synonym">Donax arundinaceus</name>
    <dbReference type="NCBI Taxonomy" id="35708"/>
    <lineage>
        <taxon>Eukaryota</taxon>
        <taxon>Viridiplantae</taxon>
        <taxon>Streptophyta</taxon>
        <taxon>Embryophyta</taxon>
        <taxon>Tracheophyta</taxon>
        <taxon>Spermatophyta</taxon>
        <taxon>Magnoliopsida</taxon>
        <taxon>Liliopsida</taxon>
        <taxon>Poales</taxon>
        <taxon>Poaceae</taxon>
        <taxon>PACMAD clade</taxon>
        <taxon>Arundinoideae</taxon>
        <taxon>Arundineae</taxon>
        <taxon>Arundo</taxon>
    </lineage>
</organism>
<protein>
    <submittedName>
        <fullName evidence="2">OPR8</fullName>
    </submittedName>
</protein>
<accession>A0A0A9HL12</accession>
<proteinExistence type="predicted"/>
<feature type="compositionally biased region" description="Low complexity" evidence="1">
    <location>
        <begin position="31"/>
        <end position="64"/>
    </location>
</feature>
<reference evidence="2" key="2">
    <citation type="journal article" date="2015" name="Data Brief">
        <title>Shoot transcriptome of the giant reed, Arundo donax.</title>
        <authorList>
            <person name="Barrero R.A."/>
            <person name="Guerrero F.D."/>
            <person name="Moolhuijzen P."/>
            <person name="Goolsby J.A."/>
            <person name="Tidwell J."/>
            <person name="Bellgard S.E."/>
            <person name="Bellgard M.I."/>
        </authorList>
    </citation>
    <scope>NUCLEOTIDE SEQUENCE</scope>
    <source>
        <tissue evidence="2">Shoot tissue taken approximately 20 cm above the soil surface</tissue>
    </source>
</reference>
<name>A0A0A9HL12_ARUDO</name>
<evidence type="ECO:0000256" key="1">
    <source>
        <dbReference type="SAM" id="MobiDB-lite"/>
    </source>
</evidence>
<dbReference type="AlphaFoldDB" id="A0A0A9HL12"/>
<feature type="region of interest" description="Disordered" evidence="1">
    <location>
        <begin position="24"/>
        <end position="105"/>
    </location>
</feature>